<dbReference type="EMBL" id="CP113088">
    <property type="protein sequence ID" value="WAC02376.1"/>
    <property type="molecule type" value="Genomic_DNA"/>
</dbReference>
<feature type="transmembrane region" description="Helical" evidence="1">
    <location>
        <begin position="35"/>
        <end position="55"/>
    </location>
</feature>
<name>A0A9E8SDR1_9FLAO</name>
<keyword evidence="1" id="KW-0812">Transmembrane</keyword>
<dbReference type="Proteomes" id="UP001164705">
    <property type="component" value="Chromosome"/>
</dbReference>
<feature type="transmembrane region" description="Helical" evidence="1">
    <location>
        <begin position="60"/>
        <end position="80"/>
    </location>
</feature>
<evidence type="ECO:0000256" key="1">
    <source>
        <dbReference type="SAM" id="Phobius"/>
    </source>
</evidence>
<evidence type="ECO:0000313" key="2">
    <source>
        <dbReference type="EMBL" id="WAC02376.1"/>
    </source>
</evidence>
<sequence length="146" mass="17631">MTPFIFYMYELVPQTESWDTWLFTFKSGFYGNAQVAIWTIMMKVIPVILLFIWFFTCRHWWYHSIIVPIAMYTYQIFGAINQEIDYVDEFQLLHLVPVMAVVIPSIYLIRAKLFNSINSVNKTTQQLEDEITYRPKTIWEKIKQYF</sequence>
<keyword evidence="3" id="KW-1185">Reference proteome</keyword>
<dbReference type="RefSeq" id="WP_267676974.1">
    <property type="nucleotide sequence ID" value="NZ_CP113088.1"/>
</dbReference>
<gene>
    <name evidence="2" type="ORF">N7U66_01180</name>
</gene>
<dbReference type="AlphaFoldDB" id="A0A9E8SDR1"/>
<protein>
    <submittedName>
        <fullName evidence="2">Uncharacterized protein</fullName>
    </submittedName>
</protein>
<organism evidence="2 3">
    <name type="scientific">Lacinutrix neustonica</name>
    <dbReference type="NCBI Taxonomy" id="2980107"/>
    <lineage>
        <taxon>Bacteria</taxon>
        <taxon>Pseudomonadati</taxon>
        <taxon>Bacteroidota</taxon>
        <taxon>Flavobacteriia</taxon>
        <taxon>Flavobacteriales</taxon>
        <taxon>Flavobacteriaceae</taxon>
        <taxon>Lacinutrix</taxon>
    </lineage>
</organism>
<keyword evidence="1" id="KW-0472">Membrane</keyword>
<proteinExistence type="predicted"/>
<dbReference type="KEGG" id="lnu:N7U66_01180"/>
<keyword evidence="1" id="KW-1133">Transmembrane helix</keyword>
<reference evidence="2" key="1">
    <citation type="submission" date="2022-11" db="EMBL/GenBank/DDBJ databases">
        <title>Lacinutrix neustonica HL-RS19T sp. nov., isolated from the surface microlayer sample of brackish Lake Shihwa.</title>
        <authorList>
            <person name="Choi J.Y."/>
            <person name="Hwang C.Y."/>
        </authorList>
    </citation>
    <scope>NUCLEOTIDE SEQUENCE</scope>
    <source>
        <strain evidence="2">HL-RS19</strain>
    </source>
</reference>
<feature type="transmembrane region" description="Helical" evidence="1">
    <location>
        <begin position="92"/>
        <end position="109"/>
    </location>
</feature>
<accession>A0A9E8SDR1</accession>
<evidence type="ECO:0000313" key="3">
    <source>
        <dbReference type="Proteomes" id="UP001164705"/>
    </source>
</evidence>